<organism evidence="2">
    <name type="scientific">uncultured Caudovirales phage</name>
    <dbReference type="NCBI Taxonomy" id="2100421"/>
    <lineage>
        <taxon>Viruses</taxon>
        <taxon>Duplodnaviria</taxon>
        <taxon>Heunggongvirae</taxon>
        <taxon>Uroviricota</taxon>
        <taxon>Caudoviricetes</taxon>
        <taxon>Peduoviridae</taxon>
        <taxon>Maltschvirus</taxon>
        <taxon>Maltschvirus maltsch</taxon>
    </lineage>
</organism>
<gene>
    <name evidence="2" type="ORF">UFOVP114_48</name>
</gene>
<feature type="compositionally biased region" description="Low complexity" evidence="1">
    <location>
        <begin position="86"/>
        <end position="99"/>
    </location>
</feature>
<proteinExistence type="predicted"/>
<dbReference type="EMBL" id="LR796230">
    <property type="protein sequence ID" value="CAB4128619.1"/>
    <property type="molecule type" value="Genomic_DNA"/>
</dbReference>
<sequence>MADSKSRKVIEVKLDHTRALQNLEEILDRLRKLNSEGADVKTEGGSDGGPPDAGAPSTGSPGGGSGSTGDGSGGGGGGGRGGRAGTTGSPSAADALQKQQQEKHQNQRDAQSAVGATRTVTSAVGALGQPSVSAPFNFASSAAGSGAEYAALKGAGGLAVGLVAAQAVAKTIGTAMEQGYAVAQRRMAMERPRELGRLGGYDLSSHGQVVNTGVGYGFGADESVNIMSQFAHRVGARNLGQVSGFLPYRKMLSGISSDSMASFMATSTAGGGSRTSMGESGNAMSRIMGTGYNQFGYQGAKIEELLTRMTSHIAQMAEHGLRVDPDNALRFASSLHATNSDVFGGIAGVRAGEKLTQAGLGSAQHFSGQFAGMGDAAMMSYAFSRTSDPLKAIQMMQDAATDPAKVRQIYLSQLGNYAGGLAFAGAGLSGEQARVLKGPLAAAQISANMGDAGDPSHFPMTRLHAAEDQRVLNGVTDKQAADMISLVTNMQGQLTKLVRAMETPTEEWRNLIRYRGP</sequence>
<reference evidence="2" key="1">
    <citation type="submission" date="2020-04" db="EMBL/GenBank/DDBJ databases">
        <authorList>
            <person name="Chiriac C."/>
            <person name="Salcher M."/>
            <person name="Ghai R."/>
            <person name="Kavagutti S V."/>
        </authorList>
    </citation>
    <scope>NUCLEOTIDE SEQUENCE</scope>
</reference>
<feature type="compositionally biased region" description="Gly residues" evidence="1">
    <location>
        <begin position="60"/>
        <end position="85"/>
    </location>
</feature>
<protein>
    <submittedName>
        <fullName evidence="2">Uncharacterized protein</fullName>
    </submittedName>
</protein>
<evidence type="ECO:0000313" key="2">
    <source>
        <dbReference type="EMBL" id="CAB4128619.1"/>
    </source>
</evidence>
<feature type="region of interest" description="Disordered" evidence="1">
    <location>
        <begin position="37"/>
        <end position="115"/>
    </location>
</feature>
<accession>A0A6J5L9X4</accession>
<name>A0A6J5L9X4_9CAUD</name>
<evidence type="ECO:0000256" key="1">
    <source>
        <dbReference type="SAM" id="MobiDB-lite"/>
    </source>
</evidence>
<feature type="compositionally biased region" description="Low complexity" evidence="1">
    <location>
        <begin position="49"/>
        <end position="59"/>
    </location>
</feature>